<protein>
    <submittedName>
        <fullName evidence="1">Uncharacterized protein</fullName>
    </submittedName>
</protein>
<dbReference type="Proteomes" id="UP000054532">
    <property type="component" value="Unassembled WGS sequence"/>
</dbReference>
<gene>
    <name evidence="1" type="ORF">L914_10236</name>
</gene>
<accession>W2N9F8</accession>
<proteinExistence type="predicted"/>
<reference evidence="1" key="1">
    <citation type="submission" date="2013-11" db="EMBL/GenBank/DDBJ databases">
        <title>The Genome Sequence of Phytophthora parasitica IAC_01/95.</title>
        <authorList>
            <consortium name="The Broad Institute Genomics Platform"/>
            <person name="Russ C."/>
            <person name="Tyler B."/>
            <person name="Panabieres F."/>
            <person name="Shan W."/>
            <person name="Tripathy S."/>
            <person name="Grunwald N."/>
            <person name="Machado M."/>
            <person name="Johnson C.S."/>
            <person name="Arredondo F."/>
            <person name="Hong C."/>
            <person name="Coffey M."/>
            <person name="Young S.K."/>
            <person name="Zeng Q."/>
            <person name="Gargeya S."/>
            <person name="Fitzgerald M."/>
            <person name="Abouelleil A."/>
            <person name="Alvarado L."/>
            <person name="Chapman S.B."/>
            <person name="Gainer-Dewar J."/>
            <person name="Goldberg J."/>
            <person name="Griggs A."/>
            <person name="Gujja S."/>
            <person name="Hansen M."/>
            <person name="Howarth C."/>
            <person name="Imamovic A."/>
            <person name="Ireland A."/>
            <person name="Larimer J."/>
            <person name="McCowan C."/>
            <person name="Murphy C."/>
            <person name="Pearson M."/>
            <person name="Poon T.W."/>
            <person name="Priest M."/>
            <person name="Roberts A."/>
            <person name="Saif S."/>
            <person name="Shea T."/>
            <person name="Sykes S."/>
            <person name="Wortman J."/>
            <person name="Nusbaum C."/>
            <person name="Birren B."/>
        </authorList>
    </citation>
    <scope>NUCLEOTIDE SEQUENCE [LARGE SCALE GENOMIC DNA]</scope>
    <source>
        <strain evidence="1">IAC_01/95</strain>
    </source>
</reference>
<dbReference type="AlphaFoldDB" id="W2N9F8"/>
<organism evidence="1">
    <name type="scientific">Phytophthora nicotianae</name>
    <name type="common">Potato buckeye rot agent</name>
    <name type="synonym">Phytophthora parasitica</name>
    <dbReference type="NCBI Taxonomy" id="4792"/>
    <lineage>
        <taxon>Eukaryota</taxon>
        <taxon>Sar</taxon>
        <taxon>Stramenopiles</taxon>
        <taxon>Oomycota</taxon>
        <taxon>Peronosporomycetes</taxon>
        <taxon>Peronosporales</taxon>
        <taxon>Peronosporaceae</taxon>
        <taxon>Phytophthora</taxon>
    </lineage>
</organism>
<sequence>MLPVIGAAHGIRVARYIRTDTQDGNSMLDAHFARAMKKPVVEFNEMDMNDLYPYDGSSEVKKKVVVLMKRPTNTTNMTQPLALSLDDIGIMTGAHIVKSTQESKKG</sequence>
<name>W2N9F8_PHYNI</name>
<dbReference type="EMBL" id="KI693326">
    <property type="protein sequence ID" value="ETM44543.1"/>
    <property type="molecule type" value="Genomic_DNA"/>
</dbReference>
<evidence type="ECO:0000313" key="1">
    <source>
        <dbReference type="EMBL" id="ETM44543.1"/>
    </source>
</evidence>